<gene>
    <name evidence="14" type="ORF">ENW48_04080</name>
</gene>
<feature type="domain" description="TonB-dependent receptor plug" evidence="13">
    <location>
        <begin position="79"/>
        <end position="187"/>
    </location>
</feature>
<keyword evidence="5" id="KW-0732">Signal</keyword>
<dbReference type="AlphaFoldDB" id="A0A7C5EP37"/>
<name>A0A7C5EP37_9BACT</name>
<evidence type="ECO:0000256" key="1">
    <source>
        <dbReference type="ARBA" id="ARBA00004571"/>
    </source>
</evidence>
<protein>
    <submittedName>
        <fullName evidence="14">TonB-dependent receptor</fullName>
    </submittedName>
</protein>
<dbReference type="PANTHER" id="PTHR30069">
    <property type="entry name" value="TONB-DEPENDENT OUTER MEMBRANE RECEPTOR"/>
    <property type="match status" value="1"/>
</dbReference>
<keyword evidence="7 10" id="KW-0472">Membrane</keyword>
<dbReference type="GO" id="GO:0009279">
    <property type="term" value="C:cell outer membrane"/>
    <property type="evidence" value="ECO:0007669"/>
    <property type="project" value="UniProtKB-SubCell"/>
</dbReference>
<dbReference type="Pfam" id="PF07715">
    <property type="entry name" value="Plug"/>
    <property type="match status" value="1"/>
</dbReference>
<organism evidence="14">
    <name type="scientific">Desulfobacca acetoxidans</name>
    <dbReference type="NCBI Taxonomy" id="60893"/>
    <lineage>
        <taxon>Bacteria</taxon>
        <taxon>Pseudomonadati</taxon>
        <taxon>Thermodesulfobacteriota</taxon>
        <taxon>Desulfobaccia</taxon>
        <taxon>Desulfobaccales</taxon>
        <taxon>Desulfobaccaceae</taxon>
        <taxon>Desulfobacca</taxon>
    </lineage>
</organism>
<comment type="similarity">
    <text evidence="10 11">Belongs to the TonB-dependent receptor family.</text>
</comment>
<dbReference type="GO" id="GO:0015344">
    <property type="term" value="F:siderophore uptake transmembrane transporter activity"/>
    <property type="evidence" value="ECO:0007669"/>
    <property type="project" value="TreeGrafter"/>
</dbReference>
<feature type="domain" description="TonB-dependent receptor-like beta-barrel" evidence="12">
    <location>
        <begin position="285"/>
        <end position="657"/>
    </location>
</feature>
<dbReference type="InterPro" id="IPR039426">
    <property type="entry name" value="TonB-dep_rcpt-like"/>
</dbReference>
<dbReference type="InterPro" id="IPR037066">
    <property type="entry name" value="Plug_dom_sf"/>
</dbReference>
<reference evidence="14" key="1">
    <citation type="journal article" date="2020" name="mSystems">
        <title>Genome- and Community-Level Interaction Insights into Carbon Utilization and Element Cycling Functions of Hydrothermarchaeota in Hydrothermal Sediment.</title>
        <authorList>
            <person name="Zhou Z."/>
            <person name="Liu Y."/>
            <person name="Xu W."/>
            <person name="Pan J."/>
            <person name="Luo Z.H."/>
            <person name="Li M."/>
        </authorList>
    </citation>
    <scope>NUCLEOTIDE SEQUENCE [LARGE SCALE GENOMIC DNA]</scope>
    <source>
        <strain evidence="14">SpSt-853</strain>
    </source>
</reference>
<dbReference type="GO" id="GO:0044718">
    <property type="term" value="P:siderophore transmembrane transport"/>
    <property type="evidence" value="ECO:0007669"/>
    <property type="project" value="TreeGrafter"/>
</dbReference>
<dbReference type="EMBL" id="DTKJ01000028">
    <property type="protein sequence ID" value="HGZ11381.1"/>
    <property type="molecule type" value="Genomic_DNA"/>
</dbReference>
<evidence type="ECO:0000256" key="9">
    <source>
        <dbReference type="ARBA" id="ARBA00023237"/>
    </source>
</evidence>
<evidence type="ECO:0000256" key="11">
    <source>
        <dbReference type="RuleBase" id="RU003357"/>
    </source>
</evidence>
<evidence type="ECO:0000313" key="14">
    <source>
        <dbReference type="EMBL" id="HGZ11381.1"/>
    </source>
</evidence>
<comment type="subcellular location">
    <subcellularLocation>
        <location evidence="1 10">Cell outer membrane</location>
        <topology evidence="1 10">Multi-pass membrane protein</topology>
    </subcellularLocation>
</comment>
<dbReference type="Gene3D" id="2.40.170.20">
    <property type="entry name" value="TonB-dependent receptor, beta-barrel domain"/>
    <property type="match status" value="1"/>
</dbReference>
<dbReference type="Gene3D" id="2.170.130.10">
    <property type="entry name" value="TonB-dependent receptor, plug domain"/>
    <property type="match status" value="1"/>
</dbReference>
<evidence type="ECO:0000256" key="4">
    <source>
        <dbReference type="ARBA" id="ARBA00022692"/>
    </source>
</evidence>
<evidence type="ECO:0000256" key="3">
    <source>
        <dbReference type="ARBA" id="ARBA00022452"/>
    </source>
</evidence>
<dbReference type="CDD" id="cd01347">
    <property type="entry name" value="ligand_gated_channel"/>
    <property type="match status" value="1"/>
</dbReference>
<evidence type="ECO:0000259" key="12">
    <source>
        <dbReference type="Pfam" id="PF00593"/>
    </source>
</evidence>
<sequence>MIRPTGNRWSQERKSRSSFAGLLARVFPGLLLIPFLLAPGNPGPAGAAMPGAKNLAELSLTELMDIPVYGASKYPQRRSEAPASVTTVTRKEIQRYGYRTLADILQSLPGFFVTDDRNYSYLGIRGFNRPGDYNTRFLLLLDGHRLNDPIYQMAPIGYDFPLDVDLIERVEVLRGPSFALYGSGAFFAVINVITRRGTDLRGLEASGAAGSYFAHQGRLSYGRGWPNGLDLLFSASYYNNPGPDLYFPAFDKPATNRGIASHCDYEEACNFFSRICYQDLTLTGAYGWRKKGIPTGAFGTVFNDSRNRTADGLGLLDLKYERTFPSGWGLMARLGYNYHTYDGHYWYLKEDGPTSRKLNRDLGQSQWLQGEVQITRSLFERHRFVAGAEFHRYLQLHQKNYYTSPWQLYLDDHRKGDLWAVFTQGEFVLHPKLRLFAGIRFDRYSTCGNTLNPRVALVYQPAAATTLKLLYNEGFRAPSMYELYYQDGGISAKANPNLRPEKIRSWELIWEQKLGPGLLFKTAGFYYRVNDLISQVTDPVDGLTVFRNLWEADAKGLEAELGGRWRLLEGRLSYSFQEARNRETKQTLSSCPKHLAKLHLMAPLYRDKLHVGLETLFISRRHTLTGEAVPAAGILNLTLTGRHLWRDLELSASIYNLFNQKYFDPGSLDHLSSGLKRIPRDGITFRLKATYAF</sequence>
<evidence type="ECO:0000256" key="2">
    <source>
        <dbReference type="ARBA" id="ARBA00022448"/>
    </source>
</evidence>
<evidence type="ECO:0000259" key="13">
    <source>
        <dbReference type="Pfam" id="PF07715"/>
    </source>
</evidence>
<keyword evidence="9 10" id="KW-0998">Cell outer membrane</keyword>
<evidence type="ECO:0000256" key="6">
    <source>
        <dbReference type="ARBA" id="ARBA00023077"/>
    </source>
</evidence>
<evidence type="ECO:0000256" key="8">
    <source>
        <dbReference type="ARBA" id="ARBA00023170"/>
    </source>
</evidence>
<keyword evidence="4 10" id="KW-0812">Transmembrane</keyword>
<proteinExistence type="inferred from homology"/>
<dbReference type="InterPro" id="IPR000531">
    <property type="entry name" value="Beta-barrel_TonB"/>
</dbReference>
<keyword evidence="3 10" id="KW-1134">Transmembrane beta strand</keyword>
<keyword evidence="8 14" id="KW-0675">Receptor</keyword>
<dbReference type="Pfam" id="PF00593">
    <property type="entry name" value="TonB_dep_Rec_b-barrel"/>
    <property type="match status" value="1"/>
</dbReference>
<keyword evidence="2 10" id="KW-0813">Transport</keyword>
<comment type="caution">
    <text evidence="14">The sequence shown here is derived from an EMBL/GenBank/DDBJ whole genome shotgun (WGS) entry which is preliminary data.</text>
</comment>
<keyword evidence="6 11" id="KW-0798">TonB box</keyword>
<dbReference type="InterPro" id="IPR012910">
    <property type="entry name" value="Plug_dom"/>
</dbReference>
<dbReference type="SUPFAM" id="SSF56935">
    <property type="entry name" value="Porins"/>
    <property type="match status" value="1"/>
</dbReference>
<evidence type="ECO:0000256" key="7">
    <source>
        <dbReference type="ARBA" id="ARBA00023136"/>
    </source>
</evidence>
<dbReference type="InterPro" id="IPR036942">
    <property type="entry name" value="Beta-barrel_TonB_sf"/>
</dbReference>
<evidence type="ECO:0000256" key="10">
    <source>
        <dbReference type="PROSITE-ProRule" id="PRU01360"/>
    </source>
</evidence>
<dbReference type="PROSITE" id="PS52016">
    <property type="entry name" value="TONB_DEPENDENT_REC_3"/>
    <property type="match status" value="1"/>
</dbReference>
<evidence type="ECO:0000256" key="5">
    <source>
        <dbReference type="ARBA" id="ARBA00022729"/>
    </source>
</evidence>
<accession>A0A7C5EP37</accession>
<dbReference type="PANTHER" id="PTHR30069:SF29">
    <property type="entry name" value="HEMOGLOBIN AND HEMOGLOBIN-HAPTOGLOBIN-BINDING PROTEIN 1-RELATED"/>
    <property type="match status" value="1"/>
</dbReference>